<accession>A0A0P1IH77</accession>
<dbReference type="STRING" id="1715692.RUE5091_03572"/>
<organism evidence="1 2">
    <name type="scientific">Ruegeria denitrificans</name>
    <dbReference type="NCBI Taxonomy" id="1715692"/>
    <lineage>
        <taxon>Bacteria</taxon>
        <taxon>Pseudomonadati</taxon>
        <taxon>Pseudomonadota</taxon>
        <taxon>Alphaproteobacteria</taxon>
        <taxon>Rhodobacterales</taxon>
        <taxon>Roseobacteraceae</taxon>
        <taxon>Ruegeria</taxon>
    </lineage>
</organism>
<evidence type="ECO:0008006" key="3">
    <source>
        <dbReference type="Google" id="ProtNLM"/>
    </source>
</evidence>
<dbReference type="OrthoDB" id="7820657at2"/>
<dbReference type="RefSeq" id="WP_058283232.1">
    <property type="nucleotide sequence ID" value="NZ_CYUD01000012.1"/>
</dbReference>
<dbReference type="AlphaFoldDB" id="A0A0P1IH77"/>
<dbReference type="Proteomes" id="UP000051260">
    <property type="component" value="Unassembled WGS sequence"/>
</dbReference>
<evidence type="ECO:0000313" key="2">
    <source>
        <dbReference type="Proteomes" id="UP000051260"/>
    </source>
</evidence>
<proteinExistence type="predicted"/>
<name>A0A0P1IH77_9RHOB</name>
<sequence length="287" mass="32785">MQYDSLDDFLTSGKSALAKGPVALIFVEDNVEVDSTLRHHLHLGFKSVIACMPQDFALGSELSERIHRVTLTCVPSTVAFDTINKIIQAAPGIWMYYCYNAEYLFFPFCETRTVGELLAFHTEERRDAMLSHVVDLYADDLNTFPNGVAPDHAMLDSTGYYAHTRHDAEGHPVERQLDMSGGLRWRFEDHIPYERRRIDRIALFKSRKGLELRPDHTFNEPEYNTYACPWHHNMTAAVCSFRAAKALKTNAGSTFDIPSFCWHNSVPFQWKSGQLLDLGLIESGQWF</sequence>
<reference evidence="2" key="1">
    <citation type="submission" date="2015-09" db="EMBL/GenBank/DDBJ databases">
        <authorList>
            <person name="Rodrigo-Torres L."/>
            <person name="Arahal D.R."/>
        </authorList>
    </citation>
    <scope>NUCLEOTIDE SEQUENCE [LARGE SCALE GENOMIC DNA]</scope>
    <source>
        <strain evidence="2">CECT 5091</strain>
    </source>
</reference>
<protein>
    <recommendedName>
        <fullName evidence="3">Glycosyl transferase family 2</fullName>
    </recommendedName>
</protein>
<dbReference type="EMBL" id="CYUD01000012">
    <property type="protein sequence ID" value="CUK12791.1"/>
    <property type="molecule type" value="Genomic_DNA"/>
</dbReference>
<evidence type="ECO:0000313" key="1">
    <source>
        <dbReference type="EMBL" id="CUK12791.1"/>
    </source>
</evidence>
<gene>
    <name evidence="1" type="ORF">RUE5091_03572</name>
</gene>
<keyword evidence="2" id="KW-1185">Reference proteome</keyword>